<organism evidence="2 3">
    <name type="scientific">Phytophthora fragariae</name>
    <dbReference type="NCBI Taxonomy" id="53985"/>
    <lineage>
        <taxon>Eukaryota</taxon>
        <taxon>Sar</taxon>
        <taxon>Stramenopiles</taxon>
        <taxon>Oomycota</taxon>
        <taxon>Peronosporomycetes</taxon>
        <taxon>Peronosporales</taxon>
        <taxon>Peronosporaceae</taxon>
        <taxon>Phytophthora</taxon>
    </lineage>
</organism>
<gene>
    <name evidence="2" type="ORF">PF011_g30037</name>
</gene>
<evidence type="ECO:0000313" key="2">
    <source>
        <dbReference type="EMBL" id="KAE8960599.1"/>
    </source>
</evidence>
<evidence type="ECO:0000256" key="1">
    <source>
        <dbReference type="SAM" id="MobiDB-lite"/>
    </source>
</evidence>
<comment type="caution">
    <text evidence="2">The sequence shown here is derived from an EMBL/GenBank/DDBJ whole genome shotgun (WGS) entry which is preliminary data.</text>
</comment>
<dbReference type="EMBL" id="QXFW01005927">
    <property type="protein sequence ID" value="KAE8960599.1"/>
    <property type="molecule type" value="Genomic_DNA"/>
</dbReference>
<sequence length="111" mass="12620">MASCLETSTPSSTSFGLKPLRSTTWNCSRFTSTSSCGRALKGNKSSASYRAPVMIYDDYKEDATPPCYLEPLSKLLWITHVYALYHMAWPHPKRQRQSKKKKAKNRKVSIN</sequence>
<protein>
    <submittedName>
        <fullName evidence="2">Uncharacterized protein</fullName>
    </submittedName>
</protein>
<proteinExistence type="predicted"/>
<evidence type="ECO:0000313" key="3">
    <source>
        <dbReference type="Proteomes" id="UP000460718"/>
    </source>
</evidence>
<feature type="region of interest" description="Disordered" evidence="1">
    <location>
        <begin position="91"/>
        <end position="111"/>
    </location>
</feature>
<accession>A0A6A3GU63</accession>
<dbReference type="AlphaFoldDB" id="A0A6A3GU63"/>
<reference evidence="2 3" key="1">
    <citation type="submission" date="2018-09" db="EMBL/GenBank/DDBJ databases">
        <title>Genomic investigation of the strawberry pathogen Phytophthora fragariae indicates pathogenicity is determined by transcriptional variation in three key races.</title>
        <authorList>
            <person name="Adams T.M."/>
            <person name="Armitage A.D."/>
            <person name="Sobczyk M.K."/>
            <person name="Bates H.J."/>
            <person name="Dunwell J.M."/>
            <person name="Nellist C.F."/>
            <person name="Harrison R.J."/>
        </authorList>
    </citation>
    <scope>NUCLEOTIDE SEQUENCE [LARGE SCALE GENOMIC DNA]</scope>
    <source>
        <strain evidence="2 3">SCRP245</strain>
    </source>
</reference>
<dbReference type="Proteomes" id="UP000460718">
    <property type="component" value="Unassembled WGS sequence"/>
</dbReference>
<name>A0A6A3GU63_9STRA</name>